<dbReference type="Proteomes" id="UP001163714">
    <property type="component" value="Unassembled WGS sequence"/>
</dbReference>
<comment type="caution">
    <text evidence="2">The sequence shown here is derived from an EMBL/GenBank/DDBJ whole genome shotgun (WGS) entry which is preliminary data.</text>
</comment>
<gene>
    <name evidence="2" type="ORF">OHT75_17450</name>
</gene>
<dbReference type="RefSeq" id="WP_264728915.1">
    <property type="nucleotide sequence ID" value="NZ_JAPDMX010000033.1"/>
</dbReference>
<sequence length="195" mass="22561">MNFKLLVVLSLFITSATFASELEKMAEEDQLARSGDYEKIDWLAVAKDDQIRRNRVKEILSDNRAFTSKDYYSAALIMQHGKTPEDYLAAFQYARKAKDIDPKDEGAAWLSCAAEDRYLLKVNKKQVWGTQLESKLNKAGTYEILYLIDFDETQKSDAEREGCFLPSLKEMKRRLNAMSKMKNINMQFEHWMSGT</sequence>
<reference evidence="2" key="1">
    <citation type="submission" date="2022-10" db="EMBL/GenBank/DDBJ databases">
        <title>Shewanella flava sp. nov, isolated from the estuary of the Fenhe River into the Yellow River.</title>
        <authorList>
            <person name="Li Y."/>
        </authorList>
    </citation>
    <scope>NUCLEOTIDE SEQUENCE</scope>
    <source>
        <strain evidence="2">FYR11-62</strain>
    </source>
</reference>
<organism evidence="2 3">
    <name type="scientific">Shewanella subflava</name>
    <dbReference type="NCBI Taxonomy" id="2986476"/>
    <lineage>
        <taxon>Bacteria</taxon>
        <taxon>Pseudomonadati</taxon>
        <taxon>Pseudomonadota</taxon>
        <taxon>Gammaproteobacteria</taxon>
        <taxon>Alteromonadales</taxon>
        <taxon>Shewanellaceae</taxon>
        <taxon>Shewanella</taxon>
    </lineage>
</organism>
<proteinExistence type="predicted"/>
<keyword evidence="1" id="KW-0732">Signal</keyword>
<protein>
    <recommendedName>
        <fullName evidence="4">Sel1 repeat family protein</fullName>
    </recommendedName>
</protein>
<feature type="chain" id="PRO_5046350114" description="Sel1 repeat family protein" evidence="1">
    <location>
        <begin position="20"/>
        <end position="195"/>
    </location>
</feature>
<evidence type="ECO:0000313" key="2">
    <source>
        <dbReference type="EMBL" id="MCW3174260.1"/>
    </source>
</evidence>
<feature type="signal peptide" evidence="1">
    <location>
        <begin position="1"/>
        <end position="19"/>
    </location>
</feature>
<name>A0ABT3IE62_9GAMM</name>
<keyword evidence="3" id="KW-1185">Reference proteome</keyword>
<evidence type="ECO:0008006" key="4">
    <source>
        <dbReference type="Google" id="ProtNLM"/>
    </source>
</evidence>
<evidence type="ECO:0000313" key="3">
    <source>
        <dbReference type="Proteomes" id="UP001163714"/>
    </source>
</evidence>
<dbReference type="EMBL" id="JAPDMX010000033">
    <property type="protein sequence ID" value="MCW3174260.1"/>
    <property type="molecule type" value="Genomic_DNA"/>
</dbReference>
<evidence type="ECO:0000256" key="1">
    <source>
        <dbReference type="SAM" id="SignalP"/>
    </source>
</evidence>
<accession>A0ABT3IE62</accession>